<dbReference type="AlphaFoldDB" id="T1ERB3"/>
<dbReference type="EMBL" id="AMQM01000787">
    <property type="status" value="NOT_ANNOTATED_CDS"/>
    <property type="molecule type" value="Genomic_DNA"/>
</dbReference>
<reference evidence="2" key="3">
    <citation type="submission" date="2015-06" db="UniProtKB">
        <authorList>
            <consortium name="EnsemblMetazoa"/>
        </authorList>
    </citation>
    <scope>IDENTIFICATION</scope>
</reference>
<protein>
    <submittedName>
        <fullName evidence="1 2">Uncharacterized protein</fullName>
    </submittedName>
</protein>
<dbReference type="KEGG" id="hro:HELRODRAFT_161300"/>
<evidence type="ECO:0000313" key="1">
    <source>
        <dbReference type="EMBL" id="ESO02073.1"/>
    </source>
</evidence>
<accession>T1ERB3</accession>
<dbReference type="CTD" id="20199113"/>
<dbReference type="EnsemblMetazoa" id="HelroT161300">
    <property type="protein sequence ID" value="HelroP161300"/>
    <property type="gene ID" value="HelroG161300"/>
</dbReference>
<sequence length="145" mass="16786">MEFRVNSLSPSPPEQKNLYCSRVQLKKAWKQFMIGEMLQSICWASNCEVPNCSIYIQLFVIHLKSCCINILYRDVALLFMPPPTKHDVLCMYLYLPAPCSSGWVTLCIKHTKKDATSNLIIEYTVLFEHPKVAKGLPRKVLWFFP</sequence>
<evidence type="ECO:0000313" key="3">
    <source>
        <dbReference type="Proteomes" id="UP000015101"/>
    </source>
</evidence>
<reference evidence="1 3" key="2">
    <citation type="journal article" date="2013" name="Nature">
        <title>Insights into bilaterian evolution from three spiralian genomes.</title>
        <authorList>
            <person name="Simakov O."/>
            <person name="Marletaz F."/>
            <person name="Cho S.J."/>
            <person name="Edsinger-Gonzales E."/>
            <person name="Havlak P."/>
            <person name="Hellsten U."/>
            <person name="Kuo D.H."/>
            <person name="Larsson T."/>
            <person name="Lv J."/>
            <person name="Arendt D."/>
            <person name="Savage R."/>
            <person name="Osoegawa K."/>
            <person name="de Jong P."/>
            <person name="Grimwood J."/>
            <person name="Chapman J.A."/>
            <person name="Shapiro H."/>
            <person name="Aerts A."/>
            <person name="Otillar R.P."/>
            <person name="Terry A.Y."/>
            <person name="Boore J.L."/>
            <person name="Grigoriev I.V."/>
            <person name="Lindberg D.R."/>
            <person name="Seaver E.C."/>
            <person name="Weisblat D.A."/>
            <person name="Putnam N.H."/>
            <person name="Rokhsar D.S."/>
        </authorList>
    </citation>
    <scope>NUCLEOTIDE SEQUENCE</scope>
</reference>
<organism evidence="2 3">
    <name type="scientific">Helobdella robusta</name>
    <name type="common">Californian leech</name>
    <dbReference type="NCBI Taxonomy" id="6412"/>
    <lineage>
        <taxon>Eukaryota</taxon>
        <taxon>Metazoa</taxon>
        <taxon>Spiralia</taxon>
        <taxon>Lophotrochozoa</taxon>
        <taxon>Annelida</taxon>
        <taxon>Clitellata</taxon>
        <taxon>Hirudinea</taxon>
        <taxon>Rhynchobdellida</taxon>
        <taxon>Glossiphoniidae</taxon>
        <taxon>Helobdella</taxon>
    </lineage>
</organism>
<dbReference type="GeneID" id="20199113"/>
<evidence type="ECO:0000313" key="2">
    <source>
        <dbReference type="EnsemblMetazoa" id="HelroP161300"/>
    </source>
</evidence>
<dbReference type="EMBL" id="KB096742">
    <property type="protein sequence ID" value="ESO02073.1"/>
    <property type="molecule type" value="Genomic_DNA"/>
</dbReference>
<proteinExistence type="predicted"/>
<dbReference type="RefSeq" id="XP_009019481.1">
    <property type="nucleotide sequence ID" value="XM_009021233.1"/>
</dbReference>
<dbReference type="InParanoid" id="T1ERB3"/>
<gene>
    <name evidence="2" type="primary">20199113</name>
    <name evidence="1" type="ORF">HELRODRAFT_161300</name>
</gene>
<dbReference type="Proteomes" id="UP000015101">
    <property type="component" value="Unassembled WGS sequence"/>
</dbReference>
<name>T1ERB3_HELRO</name>
<dbReference type="HOGENOM" id="CLU_1788944_0_0_1"/>
<keyword evidence="3" id="KW-1185">Reference proteome</keyword>
<reference evidence="3" key="1">
    <citation type="submission" date="2012-12" db="EMBL/GenBank/DDBJ databases">
        <authorList>
            <person name="Hellsten U."/>
            <person name="Grimwood J."/>
            <person name="Chapman J.A."/>
            <person name="Shapiro H."/>
            <person name="Aerts A."/>
            <person name="Otillar R.P."/>
            <person name="Terry A.Y."/>
            <person name="Boore J.L."/>
            <person name="Simakov O."/>
            <person name="Marletaz F."/>
            <person name="Cho S.-J."/>
            <person name="Edsinger-Gonzales E."/>
            <person name="Havlak P."/>
            <person name="Kuo D.-H."/>
            <person name="Larsson T."/>
            <person name="Lv J."/>
            <person name="Arendt D."/>
            <person name="Savage R."/>
            <person name="Osoegawa K."/>
            <person name="de Jong P."/>
            <person name="Lindberg D.R."/>
            <person name="Seaver E.C."/>
            <person name="Weisblat D.A."/>
            <person name="Putnam N.H."/>
            <person name="Grigoriev I.V."/>
            <person name="Rokhsar D.S."/>
        </authorList>
    </citation>
    <scope>NUCLEOTIDE SEQUENCE</scope>
</reference>